<protein>
    <submittedName>
        <fullName evidence="3">Type II toxin-antitoxin system VapC family toxin</fullName>
    </submittedName>
</protein>
<dbReference type="CDD" id="cd09873">
    <property type="entry name" value="PIN_Pae0151-like"/>
    <property type="match status" value="1"/>
</dbReference>
<reference evidence="3 4" key="1">
    <citation type="submission" date="2024-01" db="EMBL/GenBank/DDBJ databases">
        <title>Genomic insights into the taxonomy and metabolism of the cyanobacterium Pannus brasiliensis CCIBt3594.</title>
        <authorList>
            <person name="Machado M."/>
            <person name="Botero N.B."/>
            <person name="Andreote A.P.D."/>
            <person name="Feitosa A.M.T."/>
            <person name="Popin R."/>
            <person name="Sivonen K."/>
            <person name="Fiore M.F."/>
        </authorList>
    </citation>
    <scope>NUCLEOTIDE SEQUENCE [LARGE SCALE GENOMIC DNA]</scope>
    <source>
        <strain evidence="3 4">CCIBt3594</strain>
    </source>
</reference>
<dbReference type="AlphaFoldDB" id="A0AAW9QS45"/>
<feature type="domain" description="PIN" evidence="2">
    <location>
        <begin position="8"/>
        <end position="127"/>
    </location>
</feature>
<proteinExistence type="predicted"/>
<evidence type="ECO:0000256" key="1">
    <source>
        <dbReference type="ARBA" id="ARBA00022842"/>
    </source>
</evidence>
<accession>A0AAW9QS45</accession>
<evidence type="ECO:0000259" key="2">
    <source>
        <dbReference type="Pfam" id="PF01850"/>
    </source>
</evidence>
<dbReference type="SUPFAM" id="SSF88723">
    <property type="entry name" value="PIN domain-like"/>
    <property type="match status" value="1"/>
</dbReference>
<dbReference type="PANTHER" id="PTHR35901">
    <property type="entry name" value="RIBONUCLEASE VAPC3"/>
    <property type="match status" value="1"/>
</dbReference>
<dbReference type="Proteomes" id="UP001328733">
    <property type="component" value="Unassembled WGS sequence"/>
</dbReference>
<evidence type="ECO:0000313" key="3">
    <source>
        <dbReference type="EMBL" id="MEG3437651.1"/>
    </source>
</evidence>
<dbReference type="InterPro" id="IPR051619">
    <property type="entry name" value="TypeII_TA_RNase_PINc/VapC"/>
</dbReference>
<dbReference type="InterPro" id="IPR002716">
    <property type="entry name" value="PIN_dom"/>
</dbReference>
<keyword evidence="4" id="KW-1185">Reference proteome</keyword>
<dbReference type="RefSeq" id="WP_332865132.1">
    <property type="nucleotide sequence ID" value="NZ_JBAFSM010000018.1"/>
</dbReference>
<keyword evidence="1" id="KW-0460">Magnesium</keyword>
<dbReference type="PANTHER" id="PTHR35901:SF1">
    <property type="entry name" value="EXONUCLEASE VAPC9"/>
    <property type="match status" value="1"/>
</dbReference>
<dbReference type="EMBL" id="JBAFSM010000018">
    <property type="protein sequence ID" value="MEG3437651.1"/>
    <property type="molecule type" value="Genomic_DNA"/>
</dbReference>
<gene>
    <name evidence="3" type="ORF">V0288_11020</name>
</gene>
<dbReference type="InterPro" id="IPR029060">
    <property type="entry name" value="PIN-like_dom_sf"/>
</dbReference>
<evidence type="ECO:0000313" key="4">
    <source>
        <dbReference type="Proteomes" id="UP001328733"/>
    </source>
</evidence>
<comment type="caution">
    <text evidence="3">The sequence shown here is derived from an EMBL/GenBank/DDBJ whole genome shotgun (WGS) entry which is preliminary data.</text>
</comment>
<name>A0AAW9QS45_9CHRO</name>
<sequence>MTGSLRCVIDTNICIKLFMIDALTPKANQLFEHLNNPSTEIFIPDFLYLECSNVFCKYVRAKLYTVQQVQEYLTALKVFNFQVISTNDLVEEAFQIALEYGIKAYDGCYVALSKQVDAPLLTLDQRLINSLSRSSFRIQLFTDFIIPPLEIG</sequence>
<dbReference type="InterPro" id="IPR044153">
    <property type="entry name" value="PIN_Pae0151-like"/>
</dbReference>
<dbReference type="Gene3D" id="3.40.50.1010">
    <property type="entry name" value="5'-nuclease"/>
    <property type="match status" value="1"/>
</dbReference>
<dbReference type="Pfam" id="PF01850">
    <property type="entry name" value="PIN"/>
    <property type="match status" value="1"/>
</dbReference>
<organism evidence="3 4">
    <name type="scientific">Pannus brasiliensis CCIBt3594</name>
    <dbReference type="NCBI Taxonomy" id="1427578"/>
    <lineage>
        <taxon>Bacteria</taxon>
        <taxon>Bacillati</taxon>
        <taxon>Cyanobacteriota</taxon>
        <taxon>Cyanophyceae</taxon>
        <taxon>Oscillatoriophycideae</taxon>
        <taxon>Chroococcales</taxon>
        <taxon>Microcystaceae</taxon>
        <taxon>Pannus</taxon>
    </lineage>
</organism>